<accession>A0A8W8JAZ3</accession>
<keyword evidence="1" id="KW-0479">Metal-binding</keyword>
<dbReference type="Proteomes" id="UP000005408">
    <property type="component" value="Unassembled WGS sequence"/>
</dbReference>
<dbReference type="InterPro" id="IPR007527">
    <property type="entry name" value="Znf_SWIM"/>
</dbReference>
<feature type="domain" description="SWIM-type" evidence="2">
    <location>
        <begin position="80"/>
        <end position="117"/>
    </location>
</feature>
<dbReference type="EnsemblMetazoa" id="G17637.1">
    <property type="protein sequence ID" value="G17637.1:cds"/>
    <property type="gene ID" value="G17637"/>
</dbReference>
<reference evidence="3" key="1">
    <citation type="submission" date="2022-08" db="UniProtKB">
        <authorList>
            <consortium name="EnsemblMetazoa"/>
        </authorList>
    </citation>
    <scope>IDENTIFICATION</scope>
    <source>
        <strain evidence="3">05x7-T-G4-1.051#20</strain>
    </source>
</reference>
<dbReference type="GO" id="GO:0008270">
    <property type="term" value="F:zinc ion binding"/>
    <property type="evidence" value="ECO:0007669"/>
    <property type="project" value="UniProtKB-KW"/>
</dbReference>
<keyword evidence="1" id="KW-0863">Zinc-finger</keyword>
<evidence type="ECO:0000259" key="2">
    <source>
        <dbReference type="PROSITE" id="PS50966"/>
    </source>
</evidence>
<sequence>MKSWPPIFLTDIVEYAGMSNSNVSMSKFLQEYKLGKGQSFVEAKHVGEIFYHHISPTSSVCLLRSECIPSQNLRDDPHRLWMCVEKNSGVIKSSYCTCTAGLGSPCIHVTAALFRIETAHRIGASTCTSLPCSWTVPTSNLSSRAVPSKLKDLKVIKPNHSLKNGKKRKLVSEEKENFEPLQNDDKTFMELTTALRDSLPNACVFKGIDIPEVVCHTKQEAKASDIDIQEYTIQRLVANGLEGPLSEPIYSNEIIERLNMATVGQHKNEHWHVLLCILCLN</sequence>
<dbReference type="AlphaFoldDB" id="A0A8W8JAZ3"/>
<name>A0A8W8JAZ3_MAGGI</name>
<dbReference type="PANTHER" id="PTHR47526:SF3">
    <property type="entry name" value="PHD-TYPE DOMAIN-CONTAINING PROTEIN"/>
    <property type="match status" value="1"/>
</dbReference>
<evidence type="ECO:0000256" key="1">
    <source>
        <dbReference type="PROSITE-ProRule" id="PRU00325"/>
    </source>
</evidence>
<keyword evidence="1" id="KW-0862">Zinc</keyword>
<proteinExistence type="predicted"/>
<evidence type="ECO:0000313" key="3">
    <source>
        <dbReference type="EnsemblMetazoa" id="G17637.1:cds"/>
    </source>
</evidence>
<organism evidence="3 4">
    <name type="scientific">Magallana gigas</name>
    <name type="common">Pacific oyster</name>
    <name type="synonym">Crassostrea gigas</name>
    <dbReference type="NCBI Taxonomy" id="29159"/>
    <lineage>
        <taxon>Eukaryota</taxon>
        <taxon>Metazoa</taxon>
        <taxon>Spiralia</taxon>
        <taxon>Lophotrochozoa</taxon>
        <taxon>Mollusca</taxon>
        <taxon>Bivalvia</taxon>
        <taxon>Autobranchia</taxon>
        <taxon>Pteriomorphia</taxon>
        <taxon>Ostreida</taxon>
        <taxon>Ostreoidea</taxon>
        <taxon>Ostreidae</taxon>
        <taxon>Magallana</taxon>
    </lineage>
</organism>
<dbReference type="PROSITE" id="PS50966">
    <property type="entry name" value="ZF_SWIM"/>
    <property type="match status" value="1"/>
</dbReference>
<protein>
    <recommendedName>
        <fullName evidence="2">SWIM-type domain-containing protein</fullName>
    </recommendedName>
</protein>
<evidence type="ECO:0000313" key="4">
    <source>
        <dbReference type="Proteomes" id="UP000005408"/>
    </source>
</evidence>
<dbReference type="PANTHER" id="PTHR47526">
    <property type="entry name" value="ATP-DEPENDENT DNA HELICASE"/>
    <property type="match status" value="1"/>
</dbReference>
<keyword evidence="4" id="KW-1185">Reference proteome</keyword>